<dbReference type="Pfam" id="PF08205">
    <property type="entry name" value="C2-set_2"/>
    <property type="match status" value="1"/>
</dbReference>
<keyword evidence="5" id="KW-1133">Transmembrane helix</keyword>
<feature type="compositionally biased region" description="Polar residues" evidence="4">
    <location>
        <begin position="309"/>
        <end position="323"/>
    </location>
</feature>
<keyword evidence="8" id="KW-1185">Reference proteome</keyword>
<dbReference type="InterPro" id="IPR013162">
    <property type="entry name" value="CD80_C2-set"/>
</dbReference>
<keyword evidence="3" id="KW-1015">Disulfide bond</keyword>
<dbReference type="GO" id="GO:0016020">
    <property type="term" value="C:membrane"/>
    <property type="evidence" value="ECO:0007669"/>
    <property type="project" value="UniProtKB-SubCell"/>
</dbReference>
<evidence type="ECO:0000256" key="5">
    <source>
        <dbReference type="SAM" id="Phobius"/>
    </source>
</evidence>
<feature type="compositionally biased region" description="Basic and acidic residues" evidence="4">
    <location>
        <begin position="342"/>
        <end position="365"/>
    </location>
</feature>
<dbReference type="Proteomes" id="UP000507470">
    <property type="component" value="Unassembled WGS sequence"/>
</dbReference>
<evidence type="ECO:0000259" key="6">
    <source>
        <dbReference type="PROSITE" id="PS50835"/>
    </source>
</evidence>
<evidence type="ECO:0000313" key="8">
    <source>
        <dbReference type="Proteomes" id="UP000507470"/>
    </source>
</evidence>
<feature type="region of interest" description="Disordered" evidence="4">
    <location>
        <begin position="309"/>
        <end position="440"/>
    </location>
</feature>
<dbReference type="EMBL" id="CACVKT020009378">
    <property type="protein sequence ID" value="CAC5421815.1"/>
    <property type="molecule type" value="Genomic_DNA"/>
</dbReference>
<dbReference type="InterPro" id="IPR013783">
    <property type="entry name" value="Ig-like_fold"/>
</dbReference>
<dbReference type="PANTHER" id="PTHR45889:SF8">
    <property type="entry name" value="IG-LIKE DOMAIN-CONTAINING PROTEIN"/>
    <property type="match status" value="1"/>
</dbReference>
<organism evidence="7 8">
    <name type="scientific">Mytilus coruscus</name>
    <name type="common">Sea mussel</name>
    <dbReference type="NCBI Taxonomy" id="42192"/>
    <lineage>
        <taxon>Eukaryota</taxon>
        <taxon>Metazoa</taxon>
        <taxon>Spiralia</taxon>
        <taxon>Lophotrochozoa</taxon>
        <taxon>Mollusca</taxon>
        <taxon>Bivalvia</taxon>
        <taxon>Autobranchia</taxon>
        <taxon>Pteriomorphia</taxon>
        <taxon>Mytilida</taxon>
        <taxon>Mytiloidea</taxon>
        <taxon>Mytilidae</taxon>
        <taxon>Mytilinae</taxon>
        <taxon>Mytilus</taxon>
    </lineage>
</organism>
<evidence type="ECO:0000256" key="3">
    <source>
        <dbReference type="ARBA" id="ARBA00023157"/>
    </source>
</evidence>
<feature type="compositionally biased region" description="Basic and acidic residues" evidence="4">
    <location>
        <begin position="413"/>
        <end position="435"/>
    </location>
</feature>
<dbReference type="InterPro" id="IPR007110">
    <property type="entry name" value="Ig-like_dom"/>
</dbReference>
<feature type="compositionally biased region" description="Polar residues" evidence="4">
    <location>
        <begin position="330"/>
        <end position="341"/>
    </location>
</feature>
<dbReference type="OrthoDB" id="6158624at2759"/>
<feature type="domain" description="Ig-like" evidence="6">
    <location>
        <begin position="26"/>
        <end position="113"/>
    </location>
</feature>
<gene>
    <name evidence="7" type="ORF">MCOR_53900</name>
</gene>
<dbReference type="InterPro" id="IPR003598">
    <property type="entry name" value="Ig_sub2"/>
</dbReference>
<proteinExistence type="predicted"/>
<evidence type="ECO:0000313" key="7">
    <source>
        <dbReference type="EMBL" id="CAC5421815.1"/>
    </source>
</evidence>
<dbReference type="PROSITE" id="PS50835">
    <property type="entry name" value="IG_LIKE"/>
    <property type="match status" value="2"/>
</dbReference>
<sequence length="471" mass="52342">MQSDISNRSTLFPTKNVTGKELSTLPSTTTKWEKERFPREGDNVTFVCSGNVGRPPGNIVWQKMFTQSNRSLNDVNATTQKEAVTWKCSFNGTSYLTFQLSAKDYKAKIRCFVVSQDGIPGLYVETKPLDIHFHVRHVSINKLPDKQTYDPTVKNITLTCNSEGNPKPTYAWYKESDTNTTLSTSKLYLINNVRKNKSGTYICEVHNSIGDEKYNASSSVDIHIENRSDDEKNILESPYTITILVGVLTLLCVICVISTYLCICKGICFKPSEGNGKLVAISSVSNTVDVSNDNQGCISMSMSNVNYTDSRNAINTDNASQGLENKRNENSTCQTNNQNSDQHMDINDERLGDHSEKECGHDSSIHEPNNSENNKTDKPGYDQSAEFDKAVDRTQENELNGTGSNGDKITMGQRKDGEDKTETLREIESPRKSLDAPKTNSSRVKVILENIQDSADIDGDTNKISGNLLDS</sequence>
<accession>A0A6J8EQJ4</accession>
<dbReference type="Pfam" id="PF13927">
    <property type="entry name" value="Ig_3"/>
    <property type="match status" value="1"/>
</dbReference>
<keyword evidence="2 5" id="KW-0472">Membrane</keyword>
<dbReference type="Gene3D" id="2.60.40.10">
    <property type="entry name" value="Immunoglobulins"/>
    <property type="match status" value="2"/>
</dbReference>
<dbReference type="InterPro" id="IPR003599">
    <property type="entry name" value="Ig_sub"/>
</dbReference>
<dbReference type="AlphaFoldDB" id="A0A6J8EQJ4"/>
<keyword evidence="5" id="KW-0812">Transmembrane</keyword>
<evidence type="ECO:0000256" key="2">
    <source>
        <dbReference type="ARBA" id="ARBA00023136"/>
    </source>
</evidence>
<comment type="subcellular location">
    <subcellularLocation>
        <location evidence="1">Membrane</location>
        <topology evidence="1">Single-pass membrane protein</topology>
    </subcellularLocation>
</comment>
<dbReference type="SUPFAM" id="SSF48726">
    <property type="entry name" value="Immunoglobulin"/>
    <property type="match status" value="1"/>
</dbReference>
<dbReference type="PANTHER" id="PTHR45889">
    <property type="entry name" value="IG-LIKE DOMAIN-CONTAINING PROTEIN"/>
    <property type="match status" value="1"/>
</dbReference>
<feature type="domain" description="Ig-like" evidence="6">
    <location>
        <begin position="120"/>
        <end position="221"/>
    </location>
</feature>
<dbReference type="SMART" id="SM00408">
    <property type="entry name" value="IGc2"/>
    <property type="match status" value="2"/>
</dbReference>
<feature type="transmembrane region" description="Helical" evidence="5">
    <location>
        <begin position="241"/>
        <end position="261"/>
    </location>
</feature>
<protein>
    <submittedName>
        <fullName evidence="7">CADM3</fullName>
    </submittedName>
</protein>
<dbReference type="InterPro" id="IPR036179">
    <property type="entry name" value="Ig-like_dom_sf"/>
</dbReference>
<evidence type="ECO:0000256" key="4">
    <source>
        <dbReference type="SAM" id="MobiDB-lite"/>
    </source>
</evidence>
<reference evidence="7 8" key="1">
    <citation type="submission" date="2020-06" db="EMBL/GenBank/DDBJ databases">
        <authorList>
            <person name="Li R."/>
            <person name="Bekaert M."/>
        </authorList>
    </citation>
    <scope>NUCLEOTIDE SEQUENCE [LARGE SCALE GENOMIC DNA]</scope>
    <source>
        <strain evidence="8">wild</strain>
    </source>
</reference>
<dbReference type="SMART" id="SM00409">
    <property type="entry name" value="IG"/>
    <property type="match status" value="2"/>
</dbReference>
<feature type="compositionally biased region" description="Polar residues" evidence="4">
    <location>
        <begin position="397"/>
        <end position="407"/>
    </location>
</feature>
<evidence type="ECO:0000256" key="1">
    <source>
        <dbReference type="ARBA" id="ARBA00004167"/>
    </source>
</evidence>
<name>A0A6J8EQJ4_MYTCO</name>
<feature type="compositionally biased region" description="Basic and acidic residues" evidence="4">
    <location>
        <begin position="374"/>
        <end position="396"/>
    </location>
</feature>